<evidence type="ECO:0000256" key="8">
    <source>
        <dbReference type="ARBA" id="ARBA00023224"/>
    </source>
</evidence>
<accession>A0A1W0WQ28</accession>
<comment type="subcellular location">
    <subcellularLocation>
        <location evidence="1">Cell membrane</location>
        <topology evidence="1">Multi-pass membrane protein</topology>
    </subcellularLocation>
</comment>
<dbReference type="AlphaFoldDB" id="A0A1W0WQ28"/>
<evidence type="ECO:0000256" key="6">
    <source>
        <dbReference type="ARBA" id="ARBA00023136"/>
    </source>
</evidence>
<keyword evidence="13" id="KW-1185">Reference proteome</keyword>
<keyword evidence="6 10" id="KW-0472">Membrane</keyword>
<evidence type="ECO:0000256" key="4">
    <source>
        <dbReference type="ARBA" id="ARBA00022989"/>
    </source>
</evidence>
<feature type="transmembrane region" description="Helical" evidence="10">
    <location>
        <begin position="322"/>
        <end position="344"/>
    </location>
</feature>
<dbReference type="InterPro" id="IPR000276">
    <property type="entry name" value="GPCR_Rhodpsn"/>
</dbReference>
<organism evidence="12 13">
    <name type="scientific">Hypsibius exemplaris</name>
    <name type="common">Freshwater tardigrade</name>
    <dbReference type="NCBI Taxonomy" id="2072580"/>
    <lineage>
        <taxon>Eukaryota</taxon>
        <taxon>Metazoa</taxon>
        <taxon>Ecdysozoa</taxon>
        <taxon>Tardigrada</taxon>
        <taxon>Eutardigrada</taxon>
        <taxon>Parachela</taxon>
        <taxon>Hypsibioidea</taxon>
        <taxon>Hypsibiidae</taxon>
        <taxon>Hypsibius</taxon>
    </lineage>
</organism>
<keyword evidence="3 10" id="KW-0812">Transmembrane</keyword>
<comment type="caution">
    <text evidence="12">The sequence shown here is derived from an EMBL/GenBank/DDBJ whole genome shotgun (WGS) entry which is preliminary data.</text>
</comment>
<dbReference type="InterPro" id="IPR017452">
    <property type="entry name" value="GPCR_Rhodpsn_7TM"/>
</dbReference>
<feature type="compositionally biased region" description="Low complexity" evidence="9">
    <location>
        <begin position="269"/>
        <end position="278"/>
    </location>
</feature>
<feature type="transmembrane region" description="Helical" evidence="10">
    <location>
        <begin position="121"/>
        <end position="142"/>
    </location>
</feature>
<evidence type="ECO:0000256" key="10">
    <source>
        <dbReference type="SAM" id="Phobius"/>
    </source>
</evidence>
<evidence type="ECO:0000256" key="5">
    <source>
        <dbReference type="ARBA" id="ARBA00023040"/>
    </source>
</evidence>
<dbReference type="GO" id="GO:0004930">
    <property type="term" value="F:G protein-coupled receptor activity"/>
    <property type="evidence" value="ECO:0007669"/>
    <property type="project" value="UniProtKB-KW"/>
</dbReference>
<evidence type="ECO:0000256" key="7">
    <source>
        <dbReference type="ARBA" id="ARBA00023170"/>
    </source>
</evidence>
<feature type="transmembrane region" description="Helical" evidence="10">
    <location>
        <begin position="163"/>
        <end position="183"/>
    </location>
</feature>
<sequence length="365" mass="40390">MNQSDLRLREPAHAVNNATFLTDQSRQSNPDNPGNSIFGEGSMMLLVGQILSFLVGTLGIILNAAVLLAFRRNPKLINAFTVHVLNLTVINLVAGTVFTVLIKPCQHFDQACLSIRANCAVYRFCVFNAAYMIIHQHLVICLDRWAALVAPVWYRQKTVRHGWLATLGCTLSGVAWSVAIIGFEFAITLPPNAYCKYPIQTVILSIAVVCTVMVPQGFIYISYPVLLYLVWRKKGLRCHGVNGRPTPVALVPQAESEKGKDSLSMHRPSSSCSSAESRCSGKRNKNSAMVACLTFAQMLLWLPNTVEAWGRVEYLSGDGKDLAIALKLMCSLLLLVDPLIYLAFLPRLRRATFDILRISRSVSYS</sequence>
<keyword evidence="7" id="KW-0675">Receptor</keyword>
<dbReference type="Gene3D" id="1.20.1070.10">
    <property type="entry name" value="Rhodopsin 7-helix transmembrane proteins"/>
    <property type="match status" value="1"/>
</dbReference>
<evidence type="ECO:0000256" key="1">
    <source>
        <dbReference type="ARBA" id="ARBA00004651"/>
    </source>
</evidence>
<dbReference type="PANTHER" id="PTHR24228:SF59">
    <property type="entry name" value="NEUROPEPTIDE RECEPTOR 15"/>
    <property type="match status" value="1"/>
</dbReference>
<proteinExistence type="predicted"/>
<evidence type="ECO:0000313" key="13">
    <source>
        <dbReference type="Proteomes" id="UP000192578"/>
    </source>
</evidence>
<keyword evidence="8" id="KW-0807">Transducer</keyword>
<reference evidence="13" key="1">
    <citation type="submission" date="2017-01" db="EMBL/GenBank/DDBJ databases">
        <title>Comparative genomics of anhydrobiosis in the tardigrade Hypsibius dujardini.</title>
        <authorList>
            <person name="Yoshida Y."/>
            <person name="Koutsovoulos G."/>
            <person name="Laetsch D."/>
            <person name="Stevens L."/>
            <person name="Kumar S."/>
            <person name="Horikawa D."/>
            <person name="Ishino K."/>
            <person name="Komine S."/>
            <person name="Tomita M."/>
            <person name="Blaxter M."/>
            <person name="Arakawa K."/>
        </authorList>
    </citation>
    <scope>NUCLEOTIDE SEQUENCE [LARGE SCALE GENOMIC DNA]</scope>
    <source>
        <strain evidence="13">Z151</strain>
    </source>
</reference>
<dbReference type="PROSITE" id="PS50262">
    <property type="entry name" value="G_PROTEIN_RECEP_F1_2"/>
    <property type="match status" value="1"/>
</dbReference>
<name>A0A1W0WQ28_HYPEX</name>
<feature type="transmembrane region" description="Helical" evidence="10">
    <location>
        <begin position="203"/>
        <end position="231"/>
    </location>
</feature>
<dbReference type="Pfam" id="PF00001">
    <property type="entry name" value="7tm_1"/>
    <property type="match status" value="1"/>
</dbReference>
<evidence type="ECO:0000256" key="9">
    <source>
        <dbReference type="SAM" id="MobiDB-lite"/>
    </source>
</evidence>
<protein>
    <recommendedName>
        <fullName evidence="11">G-protein coupled receptors family 1 profile domain-containing protein</fullName>
    </recommendedName>
</protein>
<dbReference type="EMBL" id="MTYJ01000062">
    <property type="protein sequence ID" value="OQV17305.1"/>
    <property type="molecule type" value="Genomic_DNA"/>
</dbReference>
<feature type="transmembrane region" description="Helical" evidence="10">
    <location>
        <begin position="82"/>
        <end position="101"/>
    </location>
</feature>
<feature type="region of interest" description="Disordered" evidence="9">
    <location>
        <begin position="256"/>
        <end position="281"/>
    </location>
</feature>
<keyword evidence="2" id="KW-1003">Cell membrane</keyword>
<keyword evidence="5" id="KW-0297">G-protein coupled receptor</keyword>
<dbReference type="Proteomes" id="UP000192578">
    <property type="component" value="Unassembled WGS sequence"/>
</dbReference>
<evidence type="ECO:0000256" key="2">
    <source>
        <dbReference type="ARBA" id="ARBA00022475"/>
    </source>
</evidence>
<evidence type="ECO:0000256" key="3">
    <source>
        <dbReference type="ARBA" id="ARBA00022692"/>
    </source>
</evidence>
<dbReference type="GO" id="GO:0005886">
    <property type="term" value="C:plasma membrane"/>
    <property type="evidence" value="ECO:0007669"/>
    <property type="project" value="UniProtKB-SubCell"/>
</dbReference>
<feature type="domain" description="G-protein coupled receptors family 1 profile" evidence="11">
    <location>
        <begin position="62"/>
        <end position="341"/>
    </location>
</feature>
<gene>
    <name evidence="12" type="ORF">BV898_08555</name>
</gene>
<keyword evidence="4 10" id="KW-1133">Transmembrane helix</keyword>
<evidence type="ECO:0000313" key="12">
    <source>
        <dbReference type="EMBL" id="OQV17305.1"/>
    </source>
</evidence>
<feature type="transmembrane region" description="Helical" evidence="10">
    <location>
        <begin position="50"/>
        <end position="70"/>
    </location>
</feature>
<evidence type="ECO:0000259" key="11">
    <source>
        <dbReference type="PROSITE" id="PS50262"/>
    </source>
</evidence>
<dbReference type="SUPFAM" id="SSF81321">
    <property type="entry name" value="Family A G protein-coupled receptor-like"/>
    <property type="match status" value="1"/>
</dbReference>
<dbReference type="PANTHER" id="PTHR24228">
    <property type="entry name" value="B2 BRADYKININ RECEPTOR/ANGIOTENSIN II RECEPTOR"/>
    <property type="match status" value="1"/>
</dbReference>
<feature type="transmembrane region" description="Helical" evidence="10">
    <location>
        <begin position="286"/>
        <end position="302"/>
    </location>
</feature>